<feature type="transmembrane region" description="Helical" evidence="2">
    <location>
        <begin position="272"/>
        <end position="290"/>
    </location>
</feature>
<dbReference type="PANTHER" id="PTHR22911:SF76">
    <property type="entry name" value="EAMA DOMAIN-CONTAINING PROTEIN"/>
    <property type="match status" value="1"/>
</dbReference>
<accession>A0A0R2QT35</accession>
<dbReference type="Pfam" id="PF00892">
    <property type="entry name" value="EamA"/>
    <property type="match status" value="2"/>
</dbReference>
<dbReference type="GO" id="GO:0016020">
    <property type="term" value="C:membrane"/>
    <property type="evidence" value="ECO:0007669"/>
    <property type="project" value="InterPro"/>
</dbReference>
<protein>
    <submittedName>
        <fullName evidence="4">Multidrug DMT transporter permease</fullName>
    </submittedName>
</protein>
<feature type="transmembrane region" description="Helical" evidence="2">
    <location>
        <begin position="72"/>
        <end position="93"/>
    </location>
</feature>
<feature type="domain" description="EamA" evidence="3">
    <location>
        <begin position="17"/>
        <end position="143"/>
    </location>
</feature>
<comment type="caution">
    <text evidence="4">The sequence shown here is derived from an EMBL/GenBank/DDBJ whole genome shotgun (WGS) entry which is preliminary data.</text>
</comment>
<organism evidence="4 5">
    <name type="scientific">Actinobacteria bacterium BACL2 MAG-120820-bin50</name>
    <dbReference type="NCBI Taxonomy" id="1655570"/>
    <lineage>
        <taxon>Bacteria</taxon>
        <taxon>Bacillati</taxon>
        <taxon>Actinomycetota</taxon>
        <taxon>Actinomycetes</taxon>
        <taxon>Actinomycetes incertae sedis</taxon>
        <taxon>ac1 cluster</taxon>
    </lineage>
</organism>
<comment type="similarity">
    <text evidence="1">Belongs to the EamA transporter family.</text>
</comment>
<keyword evidence="2" id="KW-0472">Membrane</keyword>
<feature type="transmembrane region" description="Helical" evidence="2">
    <location>
        <begin position="217"/>
        <end position="239"/>
    </location>
</feature>
<sequence>MQNQNHTQMPSGRDIPLLLLGVIGIGTSGPVIALSAMPIITLIFWRNLGGALIMAPFALRNGQWLKSENRRGLAWSMAAGFVLALHFIGFFIAMRYTTVAAGTALTALQPIFAAYFVKKLGGHIPRRAWIGMVISFIGVLIITGVDFQISTRAFIGDIAAIICAALAALYVLLGSKAQQTLATSTYTTLCYLTCSLTALPIALITGVQLIGFEAKQWWLLLALILGAQILGHTMFNFSLKRVSPAIVSLIVFFEVPVGALLAFWWLDQLPPLGTVPGLILLLAGCAIFVMRSKDGEKG</sequence>
<proteinExistence type="inferred from homology"/>
<dbReference type="InterPro" id="IPR037185">
    <property type="entry name" value="EmrE-like"/>
</dbReference>
<keyword evidence="2" id="KW-1133">Transmembrane helix</keyword>
<evidence type="ECO:0000256" key="1">
    <source>
        <dbReference type="ARBA" id="ARBA00007362"/>
    </source>
</evidence>
<dbReference type="SUPFAM" id="SSF103481">
    <property type="entry name" value="Multidrug resistance efflux transporter EmrE"/>
    <property type="match status" value="2"/>
</dbReference>
<feature type="domain" description="EamA" evidence="3">
    <location>
        <begin position="155"/>
        <end position="289"/>
    </location>
</feature>
<dbReference type="AlphaFoldDB" id="A0A0R2QT35"/>
<dbReference type="Proteomes" id="UP000053054">
    <property type="component" value="Unassembled WGS sequence"/>
</dbReference>
<feature type="transmembrane region" description="Helical" evidence="2">
    <location>
        <begin position="15"/>
        <end position="37"/>
    </location>
</feature>
<evidence type="ECO:0000259" key="3">
    <source>
        <dbReference type="Pfam" id="PF00892"/>
    </source>
</evidence>
<dbReference type="EMBL" id="LIAU01000064">
    <property type="protein sequence ID" value="KRO53185.1"/>
    <property type="molecule type" value="Genomic_DNA"/>
</dbReference>
<reference evidence="4 5" key="1">
    <citation type="submission" date="2015-10" db="EMBL/GenBank/DDBJ databases">
        <title>Metagenome-Assembled Genomes uncover a global brackish microbiome.</title>
        <authorList>
            <person name="Hugerth L.W."/>
            <person name="Larsson J."/>
            <person name="Alneberg J."/>
            <person name="Lindh M.V."/>
            <person name="Legrand C."/>
            <person name="Pinhassi J."/>
            <person name="Andersson A.F."/>
        </authorList>
    </citation>
    <scope>NUCLEOTIDE SEQUENCE [LARGE SCALE GENOMIC DNA]</scope>
    <source>
        <strain evidence="4">BACL2 MAG-120820-bin50</strain>
    </source>
</reference>
<gene>
    <name evidence="4" type="ORF">ABR62_00470</name>
</gene>
<evidence type="ECO:0000256" key="2">
    <source>
        <dbReference type="SAM" id="Phobius"/>
    </source>
</evidence>
<feature type="transmembrane region" description="Helical" evidence="2">
    <location>
        <begin position="246"/>
        <end position="266"/>
    </location>
</feature>
<feature type="transmembrane region" description="Helical" evidence="2">
    <location>
        <begin position="43"/>
        <end position="60"/>
    </location>
</feature>
<feature type="transmembrane region" description="Helical" evidence="2">
    <location>
        <begin position="99"/>
        <end position="117"/>
    </location>
</feature>
<dbReference type="PANTHER" id="PTHR22911">
    <property type="entry name" value="ACYL-MALONYL CONDENSING ENZYME-RELATED"/>
    <property type="match status" value="1"/>
</dbReference>
<evidence type="ECO:0000313" key="4">
    <source>
        <dbReference type="EMBL" id="KRO53185.1"/>
    </source>
</evidence>
<evidence type="ECO:0000313" key="5">
    <source>
        <dbReference type="Proteomes" id="UP000053054"/>
    </source>
</evidence>
<keyword evidence="2" id="KW-0812">Transmembrane</keyword>
<dbReference type="InterPro" id="IPR000620">
    <property type="entry name" value="EamA_dom"/>
</dbReference>
<feature type="transmembrane region" description="Helical" evidence="2">
    <location>
        <begin position="129"/>
        <end position="147"/>
    </location>
</feature>
<feature type="transmembrane region" description="Helical" evidence="2">
    <location>
        <begin position="153"/>
        <end position="173"/>
    </location>
</feature>
<feature type="transmembrane region" description="Helical" evidence="2">
    <location>
        <begin position="185"/>
        <end position="211"/>
    </location>
</feature>
<name>A0A0R2QT35_9ACTN</name>